<proteinExistence type="predicted"/>
<evidence type="ECO:0000313" key="2">
    <source>
        <dbReference type="RefSeq" id="XP_059604285.1"/>
    </source>
</evidence>
<dbReference type="VEuPathDB" id="FungiDB:An11g01780"/>
<dbReference type="KEGG" id="ang:An11g01780"/>
<feature type="compositionally biased region" description="Basic residues" evidence="1">
    <location>
        <begin position="21"/>
        <end position="33"/>
    </location>
</feature>
<protein>
    <submittedName>
        <fullName evidence="2">Uncharacterized protein</fullName>
    </submittedName>
</protein>
<feature type="region of interest" description="Disordered" evidence="1">
    <location>
        <begin position="1"/>
        <end position="34"/>
    </location>
</feature>
<evidence type="ECO:0000256" key="1">
    <source>
        <dbReference type="SAM" id="MobiDB-lite"/>
    </source>
</evidence>
<gene>
    <name evidence="2" type="ORF">An11g01780</name>
</gene>
<dbReference type="GeneID" id="84592208"/>
<sequence length="100" mass="11252">MWSGGRSKFPTLRAAEQEKKVRVRSKRREKKKAAISPGWSDLWARMTVRFCAAARWRGAPSPARSLSVLSPGVGTGGSQSHEKVINYRQTGKWRTVPEQQ</sequence>
<feature type="region of interest" description="Disordered" evidence="1">
    <location>
        <begin position="60"/>
        <end position="100"/>
    </location>
</feature>
<organism evidence="2">
    <name type="scientific">Aspergillus niger</name>
    <dbReference type="NCBI Taxonomy" id="5061"/>
    <lineage>
        <taxon>Eukaryota</taxon>
        <taxon>Fungi</taxon>
        <taxon>Dikarya</taxon>
        <taxon>Ascomycota</taxon>
        <taxon>Pezizomycotina</taxon>
        <taxon>Eurotiomycetes</taxon>
        <taxon>Eurotiomycetidae</taxon>
        <taxon>Eurotiales</taxon>
        <taxon>Aspergillaceae</taxon>
        <taxon>Aspergillus</taxon>
        <taxon>Aspergillus subgen. Circumdati</taxon>
    </lineage>
</organism>
<dbReference type="RefSeq" id="XP_059604285.1">
    <property type="nucleotide sequence ID" value="XM_059750084.1"/>
</dbReference>
<reference evidence="2" key="2">
    <citation type="submission" date="2025-08" db="UniProtKB">
        <authorList>
            <consortium name="RefSeq"/>
        </authorList>
    </citation>
    <scope>IDENTIFICATION</scope>
</reference>
<name>A0AAJ8BUT7_ASPNG</name>
<dbReference type="AlphaFoldDB" id="A0AAJ8BUT7"/>
<accession>A0AAJ8BUT7</accession>
<reference evidence="2" key="1">
    <citation type="submission" date="2025-02" db="EMBL/GenBank/DDBJ databases">
        <authorList>
            <consortium name="NCBI Genome Project"/>
        </authorList>
    </citation>
    <scope>NUCLEOTIDE SEQUENCE</scope>
</reference>